<keyword evidence="3" id="KW-1185">Reference proteome</keyword>
<evidence type="ECO:0000313" key="1">
    <source>
        <dbReference type="EMBL" id="MDP9907781.1"/>
    </source>
</evidence>
<evidence type="ECO:0000313" key="3">
    <source>
        <dbReference type="Proteomes" id="UP001230951"/>
    </source>
</evidence>
<comment type="caution">
    <text evidence="1">The sequence shown here is derived from an EMBL/GenBank/DDBJ whole genome shotgun (WGS) entry which is preliminary data.</text>
</comment>
<accession>A0AAW8DN31</accession>
<dbReference type="RefSeq" id="WP_306964562.1">
    <property type="nucleotide sequence ID" value="NZ_JAUSRG010000026.1"/>
</dbReference>
<proteinExistence type="predicted"/>
<dbReference type="Proteomes" id="UP001242995">
    <property type="component" value="Unassembled WGS sequence"/>
</dbReference>
<evidence type="ECO:0000313" key="2">
    <source>
        <dbReference type="EMBL" id="MDQ0182992.1"/>
    </source>
</evidence>
<dbReference type="EMBL" id="JAUSRG010000026">
    <property type="protein sequence ID" value="MDP9907781.1"/>
    <property type="molecule type" value="Genomic_DNA"/>
</dbReference>
<dbReference type="Proteomes" id="UP001230951">
    <property type="component" value="Unassembled WGS sequence"/>
</dbReference>
<protein>
    <submittedName>
        <fullName evidence="1">Uncharacterized protein</fullName>
    </submittedName>
</protein>
<organism evidence="1 4">
    <name type="scientific">Arthrobacter bambusae</name>
    <dbReference type="NCBI Taxonomy" id="1338426"/>
    <lineage>
        <taxon>Bacteria</taxon>
        <taxon>Bacillati</taxon>
        <taxon>Actinomycetota</taxon>
        <taxon>Actinomycetes</taxon>
        <taxon>Micrococcales</taxon>
        <taxon>Micrococcaceae</taxon>
        <taxon>Arthrobacter</taxon>
    </lineage>
</organism>
<sequence>MKRSPLNQGAAHASALAGAAPEDYVVVDELGDFTYYPSKTAMLEDLEYVEEAASILDRAGNNFHLTLEEGRKLTLGSSFGRVEFTWLRQTWISDRRREPQAHRLLRLYPTTLDALLAGIFETLSLELASGATGSPWVLDVAGEETHCATLREVDGLLARMDHLERIAVRDPFGHDYRPIRHATHRLHAPGAGAIYYVEIEPQSEEAQQRPEESEHLP</sequence>
<gene>
    <name evidence="1" type="ORF">J2S90_004776</name>
    <name evidence="2" type="ORF">J2S93_004451</name>
</gene>
<reference evidence="1 3" key="1">
    <citation type="submission" date="2023-07" db="EMBL/GenBank/DDBJ databases">
        <title>Sorghum-associated microbial communities from plants grown in Nebraska, USA.</title>
        <authorList>
            <person name="Schachtman D."/>
        </authorList>
    </citation>
    <scope>NUCLEOTIDE SEQUENCE</scope>
    <source>
        <strain evidence="1">DS1006</strain>
        <strain evidence="2 3">DS1016</strain>
    </source>
</reference>
<name>A0AAW8DN31_9MICC</name>
<dbReference type="AlphaFoldDB" id="A0AAW8DN31"/>
<dbReference type="EMBL" id="JAUSTF010000018">
    <property type="protein sequence ID" value="MDQ0182992.1"/>
    <property type="molecule type" value="Genomic_DNA"/>
</dbReference>
<evidence type="ECO:0000313" key="4">
    <source>
        <dbReference type="Proteomes" id="UP001242995"/>
    </source>
</evidence>